<evidence type="ECO:0000313" key="2">
    <source>
        <dbReference type="EMBL" id="MFD2056621.1"/>
    </source>
</evidence>
<evidence type="ECO:0000313" key="1">
    <source>
        <dbReference type="EMBL" id="MFD2056461.1"/>
    </source>
</evidence>
<dbReference type="EMBL" id="JBHUGY010000039">
    <property type="protein sequence ID" value="MFD2056461.1"/>
    <property type="molecule type" value="Genomic_DNA"/>
</dbReference>
<dbReference type="Proteomes" id="UP001597349">
    <property type="component" value="Unassembled WGS sequence"/>
</dbReference>
<organism evidence="2 3">
    <name type="scientific">Mesorhizobium calcicola</name>
    <dbReference type="NCBI Taxonomy" id="1300310"/>
    <lineage>
        <taxon>Bacteria</taxon>
        <taxon>Pseudomonadati</taxon>
        <taxon>Pseudomonadota</taxon>
        <taxon>Alphaproteobacteria</taxon>
        <taxon>Hyphomicrobiales</taxon>
        <taxon>Phyllobacteriaceae</taxon>
        <taxon>Mesorhizobium</taxon>
    </lineage>
</organism>
<name>A0ABW4WJ82_9HYPH</name>
<evidence type="ECO:0000313" key="3">
    <source>
        <dbReference type="Proteomes" id="UP001597349"/>
    </source>
</evidence>
<reference evidence="3" key="2">
    <citation type="journal article" date="2019" name="Int. J. Syst. Evol. Microbiol.">
        <title>The Global Catalogue of Microorganisms (GCM) 10K type strain sequencing project: providing services to taxonomists for standard genome sequencing and annotation.</title>
        <authorList>
            <consortium name="The Broad Institute Genomics Platform"/>
            <consortium name="The Broad Institute Genome Sequencing Center for Infectious Disease"/>
            <person name="Wu L."/>
            <person name="Ma J."/>
        </authorList>
    </citation>
    <scope>NUCLEOTIDE SEQUENCE [LARGE SCALE GENOMIC DNA]</scope>
    <source>
        <strain evidence="3">CGMCC 1.16226</strain>
    </source>
</reference>
<reference evidence="2" key="3">
    <citation type="submission" date="2024-09" db="EMBL/GenBank/DDBJ databases">
        <authorList>
            <person name="Sun Q."/>
            <person name="Mori K."/>
        </authorList>
    </citation>
    <scope>NUCLEOTIDE SEQUENCE</scope>
    <source>
        <strain evidence="2">ICMP 19560</strain>
    </source>
</reference>
<gene>
    <name evidence="1" type="ORF">ACFSQT_26310</name>
    <name evidence="2" type="ORF">ACFSQT_27150</name>
</gene>
<keyword evidence="3" id="KW-1185">Reference proteome</keyword>
<accession>A0ABW4WJ82</accession>
<dbReference type="EMBL" id="JBHUGY010000044">
    <property type="protein sequence ID" value="MFD2056621.1"/>
    <property type="molecule type" value="Genomic_DNA"/>
</dbReference>
<dbReference type="RefSeq" id="WP_379023631.1">
    <property type="nucleotide sequence ID" value="NZ_JBHUGY010000039.1"/>
</dbReference>
<sequence length="94" mass="10002">MAYPFGGHPRLADYIGQARQDHGATCQSGTAADSSGKAHAVSKIKVPSGKSVVVVGMDQTDHLTPSMVGYLDRRLEITSPWFSVDPGDNNPFAE</sequence>
<reference evidence="2" key="1">
    <citation type="journal article" date="2014" name="Int. J. Syst. Evol. Microbiol.">
        <title>Complete genome of a new Firmicutes species belonging to the dominant human colonic microbiota ('Ruminococcus bicirculans') reveals two chromosomes and a selective capacity to utilize plant glucans.</title>
        <authorList>
            <consortium name="NISC Comparative Sequencing Program"/>
            <person name="Wegmann U."/>
            <person name="Louis P."/>
            <person name="Goesmann A."/>
            <person name="Henrissat B."/>
            <person name="Duncan S.H."/>
            <person name="Flint H.J."/>
        </authorList>
    </citation>
    <scope>NUCLEOTIDE SEQUENCE</scope>
    <source>
        <strain evidence="2">ICMP 19560</strain>
    </source>
</reference>
<proteinExistence type="predicted"/>
<comment type="caution">
    <text evidence="2">The sequence shown here is derived from an EMBL/GenBank/DDBJ whole genome shotgun (WGS) entry which is preliminary data.</text>
</comment>
<protein>
    <submittedName>
        <fullName evidence="2">Uncharacterized protein</fullName>
    </submittedName>
</protein>